<accession>A0ABW4J273</accession>
<dbReference type="EMBL" id="JBHUDX010000168">
    <property type="protein sequence ID" value="MFD1663704.1"/>
    <property type="molecule type" value="Genomic_DNA"/>
</dbReference>
<sequence length="62" mass="5685">MDGGVGDGQGVVGGGVCASVLECGLGVRAEGPGVGGFAGEADVGKEALLVGMQVGVVGALQA</sequence>
<evidence type="ECO:0000313" key="1">
    <source>
        <dbReference type="EMBL" id="MFD1663704.1"/>
    </source>
</evidence>
<comment type="caution">
    <text evidence="1">The sequence shown here is derived from an EMBL/GenBank/DDBJ whole genome shotgun (WGS) entry which is preliminary data.</text>
</comment>
<protein>
    <submittedName>
        <fullName evidence="1">Uncharacterized protein</fullName>
    </submittedName>
</protein>
<proteinExistence type="predicted"/>
<dbReference type="RefSeq" id="WP_381092596.1">
    <property type="nucleotide sequence ID" value="NZ_JBHUDX010000168.1"/>
</dbReference>
<gene>
    <name evidence="1" type="ORF">ACFSL4_37490</name>
</gene>
<dbReference type="Proteomes" id="UP001597261">
    <property type="component" value="Unassembled WGS sequence"/>
</dbReference>
<keyword evidence="2" id="KW-1185">Reference proteome</keyword>
<name>A0ABW4J273_9ACTN</name>
<organism evidence="1 2">
    <name type="scientific">Streptomyces caeni</name>
    <dbReference type="NCBI Taxonomy" id="2307231"/>
    <lineage>
        <taxon>Bacteria</taxon>
        <taxon>Bacillati</taxon>
        <taxon>Actinomycetota</taxon>
        <taxon>Actinomycetes</taxon>
        <taxon>Kitasatosporales</taxon>
        <taxon>Streptomycetaceae</taxon>
        <taxon>Streptomyces</taxon>
    </lineage>
</organism>
<reference evidence="2" key="1">
    <citation type="journal article" date="2019" name="Int. J. Syst. Evol. Microbiol.">
        <title>The Global Catalogue of Microorganisms (GCM) 10K type strain sequencing project: providing services to taxonomists for standard genome sequencing and annotation.</title>
        <authorList>
            <consortium name="The Broad Institute Genomics Platform"/>
            <consortium name="The Broad Institute Genome Sequencing Center for Infectious Disease"/>
            <person name="Wu L."/>
            <person name="Ma J."/>
        </authorList>
    </citation>
    <scope>NUCLEOTIDE SEQUENCE [LARGE SCALE GENOMIC DNA]</scope>
    <source>
        <strain evidence="2">CGMCC 1.12470</strain>
    </source>
</reference>
<evidence type="ECO:0000313" key="2">
    <source>
        <dbReference type="Proteomes" id="UP001597261"/>
    </source>
</evidence>